<feature type="non-terminal residue" evidence="3">
    <location>
        <position position="1"/>
    </location>
</feature>
<dbReference type="InterPro" id="IPR050111">
    <property type="entry name" value="C-type_lectin/snaclec_domain"/>
</dbReference>
<dbReference type="CDD" id="cd00037">
    <property type="entry name" value="CLECT"/>
    <property type="match status" value="1"/>
</dbReference>
<dbReference type="HOGENOM" id="CLU_049894_10_2_1"/>
<evidence type="ECO:0000313" key="4">
    <source>
        <dbReference type="Proteomes" id="UP000030746"/>
    </source>
</evidence>
<dbReference type="Gene3D" id="3.10.100.10">
    <property type="entry name" value="Mannose-Binding Protein A, subunit A"/>
    <property type="match status" value="1"/>
</dbReference>
<sequence length="116" mass="13878">SKCFLFSEKKTDWFTAKETCELKGAFLAKVESQAEMDFMESVKPKAFYWMGINDLEVENIFRWLDGTMVQWFKWRREQPNGGTEQNCTTIDNKWEWQDKDCQNLYYFVCNPIDGKN</sequence>
<dbReference type="Pfam" id="PF00059">
    <property type="entry name" value="Lectin_C"/>
    <property type="match status" value="1"/>
</dbReference>
<reference evidence="3 4" key="1">
    <citation type="journal article" date="2013" name="Nature">
        <title>Insights into bilaterian evolution from three spiralian genomes.</title>
        <authorList>
            <person name="Simakov O."/>
            <person name="Marletaz F."/>
            <person name="Cho S.J."/>
            <person name="Edsinger-Gonzales E."/>
            <person name="Havlak P."/>
            <person name="Hellsten U."/>
            <person name="Kuo D.H."/>
            <person name="Larsson T."/>
            <person name="Lv J."/>
            <person name="Arendt D."/>
            <person name="Savage R."/>
            <person name="Osoegawa K."/>
            <person name="de Jong P."/>
            <person name="Grimwood J."/>
            <person name="Chapman J.A."/>
            <person name="Shapiro H."/>
            <person name="Aerts A."/>
            <person name="Otillar R.P."/>
            <person name="Terry A.Y."/>
            <person name="Boore J.L."/>
            <person name="Grigoriev I.V."/>
            <person name="Lindberg D.R."/>
            <person name="Seaver E.C."/>
            <person name="Weisblat D.A."/>
            <person name="Putnam N.H."/>
            <person name="Rokhsar D.S."/>
        </authorList>
    </citation>
    <scope>NUCLEOTIDE SEQUENCE [LARGE SCALE GENOMIC DNA]</scope>
</reference>
<dbReference type="OrthoDB" id="6162957at2759"/>
<name>V4A947_LOTGI</name>
<keyword evidence="4" id="KW-1185">Reference proteome</keyword>
<gene>
    <name evidence="3" type="ORF">LOTGIDRAFT_122109</name>
</gene>
<dbReference type="InterPro" id="IPR001304">
    <property type="entry name" value="C-type_lectin-like"/>
</dbReference>
<keyword evidence="1" id="KW-1015">Disulfide bond</keyword>
<organism evidence="3 4">
    <name type="scientific">Lottia gigantea</name>
    <name type="common">Giant owl limpet</name>
    <dbReference type="NCBI Taxonomy" id="225164"/>
    <lineage>
        <taxon>Eukaryota</taxon>
        <taxon>Metazoa</taxon>
        <taxon>Spiralia</taxon>
        <taxon>Lophotrochozoa</taxon>
        <taxon>Mollusca</taxon>
        <taxon>Gastropoda</taxon>
        <taxon>Patellogastropoda</taxon>
        <taxon>Lottioidea</taxon>
        <taxon>Lottiidae</taxon>
        <taxon>Lottia</taxon>
    </lineage>
</organism>
<dbReference type="PROSITE" id="PS00615">
    <property type="entry name" value="C_TYPE_LECTIN_1"/>
    <property type="match status" value="1"/>
</dbReference>
<evidence type="ECO:0000313" key="3">
    <source>
        <dbReference type="EMBL" id="ESO91585.1"/>
    </source>
</evidence>
<dbReference type="EMBL" id="KB202237">
    <property type="protein sequence ID" value="ESO91585.1"/>
    <property type="molecule type" value="Genomic_DNA"/>
</dbReference>
<dbReference type="Proteomes" id="UP000030746">
    <property type="component" value="Unassembled WGS sequence"/>
</dbReference>
<dbReference type="PANTHER" id="PTHR22803">
    <property type="entry name" value="MANNOSE, PHOSPHOLIPASE, LECTIN RECEPTOR RELATED"/>
    <property type="match status" value="1"/>
</dbReference>
<dbReference type="SUPFAM" id="SSF56436">
    <property type="entry name" value="C-type lectin-like"/>
    <property type="match status" value="1"/>
</dbReference>
<dbReference type="CTD" id="20232063"/>
<evidence type="ECO:0000256" key="1">
    <source>
        <dbReference type="ARBA" id="ARBA00023157"/>
    </source>
</evidence>
<dbReference type="PROSITE" id="PS50041">
    <property type="entry name" value="C_TYPE_LECTIN_2"/>
    <property type="match status" value="1"/>
</dbReference>
<dbReference type="OMA" id="WVEANDV"/>
<dbReference type="KEGG" id="lgi:LOTGIDRAFT_122109"/>
<dbReference type="RefSeq" id="XP_009057653.1">
    <property type="nucleotide sequence ID" value="XM_009059405.1"/>
</dbReference>
<dbReference type="InterPro" id="IPR016186">
    <property type="entry name" value="C-type_lectin-like/link_sf"/>
</dbReference>
<accession>V4A947</accession>
<proteinExistence type="predicted"/>
<dbReference type="AlphaFoldDB" id="V4A947"/>
<dbReference type="InterPro" id="IPR016187">
    <property type="entry name" value="CTDL_fold"/>
</dbReference>
<dbReference type="GeneID" id="20232063"/>
<feature type="domain" description="C-type lectin" evidence="2">
    <location>
        <begin position="1"/>
        <end position="110"/>
    </location>
</feature>
<dbReference type="SMART" id="SM00034">
    <property type="entry name" value="CLECT"/>
    <property type="match status" value="1"/>
</dbReference>
<dbReference type="InterPro" id="IPR018378">
    <property type="entry name" value="C-type_lectin_CS"/>
</dbReference>
<evidence type="ECO:0000259" key="2">
    <source>
        <dbReference type="PROSITE" id="PS50041"/>
    </source>
</evidence>
<protein>
    <recommendedName>
        <fullName evidence="2">C-type lectin domain-containing protein</fullName>
    </recommendedName>
</protein>